<dbReference type="PROSITE" id="PS50043">
    <property type="entry name" value="HTH_LUXR_2"/>
    <property type="match status" value="1"/>
</dbReference>
<dbReference type="SUPFAM" id="SSF52540">
    <property type="entry name" value="P-loop containing nucleoside triphosphate hydrolases"/>
    <property type="match status" value="1"/>
</dbReference>
<dbReference type="InterPro" id="IPR016032">
    <property type="entry name" value="Sig_transdc_resp-reg_C-effctor"/>
</dbReference>
<reference evidence="5" key="1">
    <citation type="journal article" date="2014" name="Int. J. Syst. Evol. Microbiol.">
        <title>Complete genome sequence of Corynebacterium casei LMG S-19264T (=DSM 44701T), isolated from a smear-ripened cheese.</title>
        <authorList>
            <consortium name="US DOE Joint Genome Institute (JGI-PGF)"/>
            <person name="Walter F."/>
            <person name="Albersmeier A."/>
            <person name="Kalinowski J."/>
            <person name="Ruckert C."/>
        </authorList>
    </citation>
    <scope>NUCLEOTIDE SEQUENCE</scope>
    <source>
        <strain evidence="5">JCM 4637</strain>
    </source>
</reference>
<evidence type="ECO:0000313" key="5">
    <source>
        <dbReference type="EMBL" id="GHC99135.1"/>
    </source>
</evidence>
<dbReference type="SMART" id="SM00421">
    <property type="entry name" value="HTH_LUXR"/>
    <property type="match status" value="1"/>
</dbReference>
<dbReference type="AlphaFoldDB" id="A0A919CBC1"/>
<dbReference type="Gene3D" id="1.25.40.10">
    <property type="entry name" value="Tetratricopeptide repeat domain"/>
    <property type="match status" value="1"/>
</dbReference>
<evidence type="ECO:0000256" key="3">
    <source>
        <dbReference type="SAM" id="MobiDB-lite"/>
    </source>
</evidence>
<dbReference type="InterPro" id="IPR000792">
    <property type="entry name" value="Tscrpt_reg_LuxR_C"/>
</dbReference>
<dbReference type="RefSeq" id="WP_189824858.1">
    <property type="nucleotide sequence ID" value="NZ_BMVC01000008.1"/>
</dbReference>
<dbReference type="GO" id="GO:0005737">
    <property type="term" value="C:cytoplasm"/>
    <property type="evidence" value="ECO:0007669"/>
    <property type="project" value="TreeGrafter"/>
</dbReference>
<sequence length="924" mass="99170">MTELDAVRRLLSGASTDRTPEDQASADQPPQDQPSQDQLSQDQPPQGTGGGLLFVGDPGSGKTTLLDRAAHLAAGGTAVLQCRGTLAESRLPYSGLHELLWPHTTELHRLPPAGRAALECALGIETGRAERYPVATALFQLLHLLAQDRPVLLLVDDLQWLDSDSCDALLFALRRLHKHPVAAVLTARPGMRHLGDRAGLRQYVLPPLTDAQSREVVAHHLPAADPATVERVLRTARGNPLALVETVRTVAASSSTGPLPVGQAFSHEVRQLSAPAQGMLLLAAAGQHESLEVLLEAAALLDLDVRGLDEAFTAGVLRFDRGRTEFRHPLLQQTVYEEAGPVRRMLTHRALAEVTTAERRTWHRAAVLTDPDDDVAAALQEQAGQCLERGAPHAALQALVRAAELSTEPADRTVRLAKAAHAAWLAGDVRQVRELLSRVDPAVAAPPVRGRMLALHGLTEFFGGSAARAARLAVEAARLLAPTDPEYTCGALHLAVRALWSQGDFAGIAALAQDLPALAGHADLAAELHQRIRLSLDSVPTPASHDDWPRSRLRRPPHDTGLDLGPVPSHHAVSTDTEDLAADAYVHKAGQLRRSGASLAQLPEVLTDLAATEILSGQWGRADAHLRESVQLAREHDLVALQGAGEIGLGWLAALHGAEQDARRHVSTGLRLLSPHPRAFMTALAHTALALLELGLGRPSQALDHWLPVIAEQGPAAHPPTAALVAADVAEAAALAGRVEEVRAFCTAYAAGADRTGPDTGTARATAHRIRALLADDREAALPHLALAVRAEATRTPHRPFNLARAHLLHGECLRRLRRRSQARTALEAARTIFASLGATPWQARAERELAHDRPSSPARLGLTHQEWRISRHAARGHTNKEIAARLHLSPRTVGYHLSNAYAKLAVPDRTQLRHIPALLAPEP</sequence>
<dbReference type="SUPFAM" id="SSF46894">
    <property type="entry name" value="C-terminal effector domain of the bipartite response regulators"/>
    <property type="match status" value="1"/>
</dbReference>
<evidence type="ECO:0000256" key="1">
    <source>
        <dbReference type="ARBA" id="ARBA00022741"/>
    </source>
</evidence>
<evidence type="ECO:0000259" key="4">
    <source>
        <dbReference type="PROSITE" id="PS50043"/>
    </source>
</evidence>
<dbReference type="GO" id="GO:0006355">
    <property type="term" value="P:regulation of DNA-templated transcription"/>
    <property type="evidence" value="ECO:0007669"/>
    <property type="project" value="InterPro"/>
</dbReference>
<keyword evidence="2" id="KW-0067">ATP-binding</keyword>
<dbReference type="InterPro" id="IPR041664">
    <property type="entry name" value="AAA_16"/>
</dbReference>
<dbReference type="GO" id="GO:0003677">
    <property type="term" value="F:DNA binding"/>
    <property type="evidence" value="ECO:0007669"/>
    <property type="project" value="InterPro"/>
</dbReference>
<dbReference type="GO" id="GO:0005524">
    <property type="term" value="F:ATP binding"/>
    <property type="evidence" value="ECO:0007669"/>
    <property type="project" value="UniProtKB-KW"/>
</dbReference>
<dbReference type="InterPro" id="IPR027417">
    <property type="entry name" value="P-loop_NTPase"/>
</dbReference>
<dbReference type="Pfam" id="PF13191">
    <property type="entry name" value="AAA_16"/>
    <property type="match status" value="1"/>
</dbReference>
<organism evidence="5 6">
    <name type="scientific">Streptomyces finlayi</name>
    <dbReference type="NCBI Taxonomy" id="67296"/>
    <lineage>
        <taxon>Bacteria</taxon>
        <taxon>Bacillati</taxon>
        <taxon>Actinomycetota</taxon>
        <taxon>Actinomycetes</taxon>
        <taxon>Kitasatosporales</taxon>
        <taxon>Streptomycetaceae</taxon>
        <taxon>Streptomyces</taxon>
    </lineage>
</organism>
<reference evidence="5" key="2">
    <citation type="submission" date="2020-09" db="EMBL/GenBank/DDBJ databases">
        <authorList>
            <person name="Sun Q."/>
            <person name="Ohkuma M."/>
        </authorList>
    </citation>
    <scope>NUCLEOTIDE SEQUENCE</scope>
    <source>
        <strain evidence="5">JCM 4637</strain>
    </source>
</reference>
<proteinExistence type="predicted"/>
<comment type="caution">
    <text evidence="5">The sequence shown here is derived from an EMBL/GenBank/DDBJ whole genome shotgun (WGS) entry which is preliminary data.</text>
</comment>
<accession>A0A919CBC1</accession>
<feature type="region of interest" description="Disordered" evidence="3">
    <location>
        <begin position="1"/>
        <end position="57"/>
    </location>
</feature>
<gene>
    <name evidence="5" type="ORF">GCM10010334_42370</name>
</gene>
<dbReference type="SUPFAM" id="SSF48452">
    <property type="entry name" value="TPR-like"/>
    <property type="match status" value="1"/>
</dbReference>
<keyword evidence="1" id="KW-0547">Nucleotide-binding</keyword>
<dbReference type="EMBL" id="BMVC01000008">
    <property type="protein sequence ID" value="GHC99135.1"/>
    <property type="molecule type" value="Genomic_DNA"/>
</dbReference>
<dbReference type="PROSITE" id="PS00622">
    <property type="entry name" value="HTH_LUXR_1"/>
    <property type="match status" value="1"/>
</dbReference>
<dbReference type="Gene3D" id="1.10.10.10">
    <property type="entry name" value="Winged helix-like DNA-binding domain superfamily/Winged helix DNA-binding domain"/>
    <property type="match status" value="1"/>
</dbReference>
<dbReference type="SMART" id="SM00382">
    <property type="entry name" value="AAA"/>
    <property type="match status" value="1"/>
</dbReference>
<feature type="compositionally biased region" description="Low complexity" evidence="3">
    <location>
        <begin position="22"/>
        <end position="46"/>
    </location>
</feature>
<dbReference type="PRINTS" id="PR00038">
    <property type="entry name" value="HTHLUXR"/>
</dbReference>
<dbReference type="InterPro" id="IPR011990">
    <property type="entry name" value="TPR-like_helical_dom_sf"/>
</dbReference>
<dbReference type="PANTHER" id="PTHR16305">
    <property type="entry name" value="TESTICULAR SOLUBLE ADENYLYL CYCLASE"/>
    <property type="match status" value="1"/>
</dbReference>
<dbReference type="Proteomes" id="UP000638353">
    <property type="component" value="Unassembled WGS sequence"/>
</dbReference>
<feature type="domain" description="HTH luxR-type" evidence="4">
    <location>
        <begin position="855"/>
        <end position="921"/>
    </location>
</feature>
<dbReference type="Pfam" id="PF00196">
    <property type="entry name" value="GerE"/>
    <property type="match status" value="1"/>
</dbReference>
<evidence type="ECO:0000256" key="2">
    <source>
        <dbReference type="ARBA" id="ARBA00022840"/>
    </source>
</evidence>
<dbReference type="GO" id="GO:0004016">
    <property type="term" value="F:adenylate cyclase activity"/>
    <property type="evidence" value="ECO:0007669"/>
    <property type="project" value="TreeGrafter"/>
</dbReference>
<protein>
    <submittedName>
        <fullName evidence="5">Transcriptional regulator</fullName>
    </submittedName>
</protein>
<dbReference type="InterPro" id="IPR003593">
    <property type="entry name" value="AAA+_ATPase"/>
</dbReference>
<dbReference type="PANTHER" id="PTHR16305:SF35">
    <property type="entry name" value="TRANSCRIPTIONAL ACTIVATOR DOMAIN"/>
    <property type="match status" value="1"/>
</dbReference>
<dbReference type="CDD" id="cd06170">
    <property type="entry name" value="LuxR_C_like"/>
    <property type="match status" value="1"/>
</dbReference>
<evidence type="ECO:0000313" key="6">
    <source>
        <dbReference type="Proteomes" id="UP000638353"/>
    </source>
</evidence>
<name>A0A919CBC1_9ACTN</name>
<dbReference type="Gene3D" id="3.40.50.300">
    <property type="entry name" value="P-loop containing nucleotide triphosphate hydrolases"/>
    <property type="match status" value="1"/>
</dbReference>
<dbReference type="InterPro" id="IPR036388">
    <property type="entry name" value="WH-like_DNA-bd_sf"/>
</dbReference>